<organism evidence="5 6">
    <name type="scientific">Dolosicoccus paucivorans</name>
    <dbReference type="NCBI Taxonomy" id="84521"/>
    <lineage>
        <taxon>Bacteria</taxon>
        <taxon>Bacillati</taxon>
        <taxon>Bacillota</taxon>
        <taxon>Bacilli</taxon>
        <taxon>Lactobacillales</taxon>
        <taxon>Aerococcaceae</taxon>
        <taxon>Dolosicoccus</taxon>
    </lineage>
</organism>
<dbReference type="GO" id="GO:0003677">
    <property type="term" value="F:DNA binding"/>
    <property type="evidence" value="ECO:0007669"/>
    <property type="project" value="UniProtKB-KW"/>
</dbReference>
<dbReference type="PROSITE" id="PS50949">
    <property type="entry name" value="HTH_GNTR"/>
    <property type="match status" value="1"/>
</dbReference>
<feature type="domain" description="HTH gntR-type" evidence="4">
    <location>
        <begin position="1"/>
        <end position="69"/>
    </location>
</feature>
<proteinExistence type="predicted"/>
<protein>
    <submittedName>
        <fullName evidence="5">GntR family transcriptional regulator</fullName>
    </submittedName>
</protein>
<keyword evidence="6" id="KW-1185">Reference proteome</keyword>
<dbReference type="EMBL" id="PNHE01000001">
    <property type="protein sequence ID" value="PMC59126.1"/>
    <property type="molecule type" value="Genomic_DNA"/>
</dbReference>
<dbReference type="GO" id="GO:0003700">
    <property type="term" value="F:DNA-binding transcription factor activity"/>
    <property type="evidence" value="ECO:0007669"/>
    <property type="project" value="InterPro"/>
</dbReference>
<evidence type="ECO:0000256" key="1">
    <source>
        <dbReference type="ARBA" id="ARBA00023015"/>
    </source>
</evidence>
<dbReference type="SUPFAM" id="SSF64288">
    <property type="entry name" value="Chorismate lyase-like"/>
    <property type="match status" value="1"/>
</dbReference>
<dbReference type="SMART" id="SM00345">
    <property type="entry name" value="HTH_GNTR"/>
    <property type="match status" value="1"/>
</dbReference>
<dbReference type="CDD" id="cd07377">
    <property type="entry name" value="WHTH_GntR"/>
    <property type="match status" value="1"/>
</dbReference>
<dbReference type="InterPro" id="IPR036390">
    <property type="entry name" value="WH_DNA-bd_sf"/>
</dbReference>
<dbReference type="InterPro" id="IPR050679">
    <property type="entry name" value="Bact_HTH_transcr_reg"/>
</dbReference>
<dbReference type="AlphaFoldDB" id="A0A2N6SQ04"/>
<evidence type="ECO:0000313" key="5">
    <source>
        <dbReference type="EMBL" id="PMC59126.1"/>
    </source>
</evidence>
<dbReference type="InterPro" id="IPR000524">
    <property type="entry name" value="Tscrpt_reg_HTH_GntR"/>
</dbReference>
<comment type="caution">
    <text evidence="5">The sequence shown here is derived from an EMBL/GenBank/DDBJ whole genome shotgun (WGS) entry which is preliminary data.</text>
</comment>
<dbReference type="InterPro" id="IPR028978">
    <property type="entry name" value="Chorismate_lyase_/UTRA_dom_sf"/>
</dbReference>
<dbReference type="InterPro" id="IPR036388">
    <property type="entry name" value="WH-like_DNA-bd_sf"/>
</dbReference>
<evidence type="ECO:0000256" key="2">
    <source>
        <dbReference type="ARBA" id="ARBA00023125"/>
    </source>
</evidence>
<gene>
    <name evidence="5" type="ORF">CJ205_00010</name>
</gene>
<dbReference type="RefSeq" id="WP_102233244.1">
    <property type="nucleotide sequence ID" value="NZ_PNHE01000001.1"/>
</dbReference>
<name>A0A2N6SQ04_9LACT</name>
<evidence type="ECO:0000313" key="6">
    <source>
        <dbReference type="Proteomes" id="UP000235682"/>
    </source>
</evidence>
<keyword evidence="3" id="KW-0804">Transcription</keyword>
<dbReference type="InterPro" id="IPR011663">
    <property type="entry name" value="UTRA"/>
</dbReference>
<dbReference type="PANTHER" id="PTHR44846">
    <property type="entry name" value="MANNOSYL-D-GLYCERATE TRANSPORT/METABOLISM SYSTEM REPRESSOR MNGR-RELATED"/>
    <property type="match status" value="1"/>
</dbReference>
<dbReference type="Gene3D" id="3.40.1410.10">
    <property type="entry name" value="Chorismate lyase-like"/>
    <property type="match status" value="1"/>
</dbReference>
<dbReference type="SMART" id="SM00866">
    <property type="entry name" value="UTRA"/>
    <property type="match status" value="1"/>
</dbReference>
<dbReference type="Gene3D" id="1.10.10.10">
    <property type="entry name" value="Winged helix-like DNA-binding domain superfamily/Winged helix DNA-binding domain"/>
    <property type="match status" value="1"/>
</dbReference>
<dbReference type="GO" id="GO:0045892">
    <property type="term" value="P:negative regulation of DNA-templated transcription"/>
    <property type="evidence" value="ECO:0007669"/>
    <property type="project" value="TreeGrafter"/>
</dbReference>
<accession>A0A2N6SQ04</accession>
<dbReference type="Pfam" id="PF07702">
    <property type="entry name" value="UTRA"/>
    <property type="match status" value="1"/>
</dbReference>
<keyword evidence="2" id="KW-0238">DNA-binding</keyword>
<dbReference type="SUPFAM" id="SSF46785">
    <property type="entry name" value="Winged helix' DNA-binding domain"/>
    <property type="match status" value="1"/>
</dbReference>
<dbReference type="Pfam" id="PF00392">
    <property type="entry name" value="GntR"/>
    <property type="match status" value="1"/>
</dbReference>
<dbReference type="PANTHER" id="PTHR44846:SF4">
    <property type="entry name" value="HTH GNTR-TYPE DOMAIN-CONTAINING PROTEIN"/>
    <property type="match status" value="1"/>
</dbReference>
<evidence type="ECO:0000259" key="4">
    <source>
        <dbReference type="PROSITE" id="PS50949"/>
    </source>
</evidence>
<dbReference type="Proteomes" id="UP000235682">
    <property type="component" value="Unassembled WGS sequence"/>
</dbReference>
<reference evidence="5 6" key="1">
    <citation type="submission" date="2017-09" db="EMBL/GenBank/DDBJ databases">
        <title>Bacterial strain isolated from the female urinary microbiota.</title>
        <authorList>
            <person name="Thomas-White K."/>
            <person name="Kumar N."/>
            <person name="Forster S."/>
            <person name="Putonti C."/>
            <person name="Lawley T."/>
            <person name="Wolfe A.J."/>
        </authorList>
    </citation>
    <scope>NUCLEOTIDE SEQUENCE [LARGE SCALE GENOMIC DNA]</scope>
    <source>
        <strain evidence="5 6">UMB0852</strain>
    </source>
</reference>
<sequence>MLLYESIARQIVQEIQEKSLPHGYKLETLDQLTERFNTSKNTIVRALETLEAHGHIYQIRGSGSFVRRRKRNYYLDLLSHQGYQSSLKKLSLTSKLISKEIIPAPEFVCKELDVDLGEPLVYIKRLHYIGNFARTLCIEKSYYKQSVVADLPLEAINDSIFDYIQNELDVMIGFSDTYIKVEKLKKQEADLLKLHVNDPALVIEEIYYTKYGEPFDYSEATYNYEEAYLYAQASSFAK</sequence>
<keyword evidence="1" id="KW-0805">Transcription regulation</keyword>
<evidence type="ECO:0000256" key="3">
    <source>
        <dbReference type="ARBA" id="ARBA00023163"/>
    </source>
</evidence>